<evidence type="ECO:0000313" key="2">
    <source>
        <dbReference type="Proteomes" id="UP000827976"/>
    </source>
</evidence>
<dbReference type="EMBL" id="CM037018">
    <property type="protein sequence ID" value="KAH7675049.1"/>
    <property type="molecule type" value="Genomic_DNA"/>
</dbReference>
<protein>
    <submittedName>
        <fullName evidence="1">Uncharacterized protein</fullName>
    </submittedName>
</protein>
<accession>A0ACB7VLQ0</accession>
<name>A0ACB7VLQ0_DIOAL</name>
<comment type="caution">
    <text evidence="1">The sequence shown here is derived from an EMBL/GenBank/DDBJ whole genome shotgun (WGS) entry which is preliminary data.</text>
</comment>
<gene>
    <name evidence="1" type="ORF">IHE45_08G113000</name>
</gene>
<reference evidence="2" key="1">
    <citation type="journal article" date="2022" name="Nat. Commun.">
        <title>Chromosome evolution and the genetic basis of agronomically important traits in greater yam.</title>
        <authorList>
            <person name="Bredeson J.V."/>
            <person name="Lyons J.B."/>
            <person name="Oniyinde I.O."/>
            <person name="Okereke N.R."/>
            <person name="Kolade O."/>
            <person name="Nnabue I."/>
            <person name="Nwadili C.O."/>
            <person name="Hribova E."/>
            <person name="Parker M."/>
            <person name="Nwogha J."/>
            <person name="Shu S."/>
            <person name="Carlson J."/>
            <person name="Kariba R."/>
            <person name="Muthemba S."/>
            <person name="Knop K."/>
            <person name="Barton G.J."/>
            <person name="Sherwood A.V."/>
            <person name="Lopez-Montes A."/>
            <person name="Asiedu R."/>
            <person name="Jamnadass R."/>
            <person name="Muchugi A."/>
            <person name="Goodstein D."/>
            <person name="Egesi C.N."/>
            <person name="Featherston J."/>
            <person name="Asfaw A."/>
            <person name="Simpson G.G."/>
            <person name="Dolezel J."/>
            <person name="Hendre P.S."/>
            <person name="Van Deynze A."/>
            <person name="Kumar P.L."/>
            <person name="Obidiegwu J.E."/>
            <person name="Bhattacharjee R."/>
            <person name="Rokhsar D.S."/>
        </authorList>
    </citation>
    <scope>NUCLEOTIDE SEQUENCE [LARGE SCALE GENOMIC DNA]</scope>
    <source>
        <strain evidence="2">cv. TDa95/00328</strain>
    </source>
</reference>
<sequence>MRFDTMPFILFFLLFLFLVITMAQGVIMSLEARNNEEMIKNSMKERIDDGANVGVLFNVRSRKLMIIKRKEEEDDDDEKDRYRYDLKGEEKQEHSTDHDHQTYPDLLDIAGMDYSPAKRKPPIHN</sequence>
<organism evidence="1 2">
    <name type="scientific">Dioscorea alata</name>
    <name type="common">Purple yam</name>
    <dbReference type="NCBI Taxonomy" id="55571"/>
    <lineage>
        <taxon>Eukaryota</taxon>
        <taxon>Viridiplantae</taxon>
        <taxon>Streptophyta</taxon>
        <taxon>Embryophyta</taxon>
        <taxon>Tracheophyta</taxon>
        <taxon>Spermatophyta</taxon>
        <taxon>Magnoliopsida</taxon>
        <taxon>Liliopsida</taxon>
        <taxon>Dioscoreales</taxon>
        <taxon>Dioscoreaceae</taxon>
        <taxon>Dioscorea</taxon>
    </lineage>
</organism>
<keyword evidence="2" id="KW-1185">Reference proteome</keyword>
<dbReference type="Proteomes" id="UP000827976">
    <property type="component" value="Chromosome 8"/>
</dbReference>
<evidence type="ECO:0000313" key="1">
    <source>
        <dbReference type="EMBL" id="KAH7675049.1"/>
    </source>
</evidence>
<proteinExistence type="predicted"/>